<dbReference type="Gene3D" id="2.60.40.1220">
    <property type="match status" value="2"/>
</dbReference>
<comment type="caution">
    <text evidence="5">The sequence shown here is derived from an EMBL/GenBank/DDBJ whole genome shotgun (WGS) entry which is preliminary data.</text>
</comment>
<dbReference type="Gene3D" id="2.60.40.1120">
    <property type="entry name" value="Carboxypeptidase-like, regulatory domain"/>
    <property type="match status" value="1"/>
</dbReference>
<protein>
    <recommendedName>
        <fullName evidence="4">SbsA Ig-like domain-containing protein</fullName>
    </recommendedName>
</protein>
<dbReference type="InterPro" id="IPR032812">
    <property type="entry name" value="SbsA_Ig"/>
</dbReference>
<evidence type="ECO:0000256" key="1">
    <source>
        <dbReference type="ARBA" id="ARBA00022729"/>
    </source>
</evidence>
<keyword evidence="1 3" id="KW-0732">Signal</keyword>
<evidence type="ECO:0000256" key="3">
    <source>
        <dbReference type="SAM" id="SignalP"/>
    </source>
</evidence>
<dbReference type="EMBL" id="MKVH01000008">
    <property type="protein sequence ID" value="OJX59991.1"/>
    <property type="molecule type" value="Genomic_DNA"/>
</dbReference>
<dbReference type="PROSITE" id="PS51257">
    <property type="entry name" value="PROKAR_LIPOPROTEIN"/>
    <property type="match status" value="1"/>
</dbReference>
<feature type="domain" description="SbsA Ig-like" evidence="4">
    <location>
        <begin position="347"/>
        <end position="451"/>
    </location>
</feature>
<feature type="signal peptide" evidence="3">
    <location>
        <begin position="1"/>
        <end position="24"/>
    </location>
</feature>
<feature type="region of interest" description="Disordered" evidence="2">
    <location>
        <begin position="30"/>
        <end position="53"/>
    </location>
</feature>
<dbReference type="STRING" id="1895771.BGO89_08350"/>
<feature type="chain" id="PRO_5012454292" description="SbsA Ig-like domain-containing protein" evidence="3">
    <location>
        <begin position="25"/>
        <end position="557"/>
    </location>
</feature>
<evidence type="ECO:0000256" key="2">
    <source>
        <dbReference type="SAM" id="MobiDB-lite"/>
    </source>
</evidence>
<gene>
    <name evidence="5" type="ORF">BGO89_08350</name>
</gene>
<evidence type="ECO:0000313" key="6">
    <source>
        <dbReference type="Proteomes" id="UP000184233"/>
    </source>
</evidence>
<reference evidence="5 6" key="1">
    <citation type="submission" date="2016-09" db="EMBL/GenBank/DDBJ databases">
        <title>Genome-resolved meta-omics ties microbial dynamics to process performance in biotechnology for thiocyanate degradation.</title>
        <authorList>
            <person name="Kantor R.S."/>
            <person name="Huddy R.J."/>
            <person name="Iyer R."/>
            <person name="Thomas B.C."/>
            <person name="Brown C.T."/>
            <person name="Anantharaman K."/>
            <person name="Tringe S."/>
            <person name="Hettich R.L."/>
            <person name="Harrison S.T."/>
            <person name="Banfield J.F."/>
        </authorList>
    </citation>
    <scope>NUCLEOTIDE SEQUENCE [LARGE SCALE GENOMIC DNA]</scope>
    <source>
        <strain evidence="5">59-99</strain>
    </source>
</reference>
<dbReference type="InterPro" id="IPR014755">
    <property type="entry name" value="Cu-Rt/internalin_Ig-like"/>
</dbReference>
<sequence>MMMYVRVVSNIVLLSLSLFLTACAVRIAPSGGPQDKTPPSVDTTSPPQRTRNFTGDGITIRFSTYVQPTVRNAISVQPTATFNSSYSGDEVDVTFTEPLTPNTTYTVTIGSDYTDTRGNKPAEAYSLVFSTGSSIDTGTVSGSVTATSMDNITIFCYQGADTLTSAFTPRNRQPKYRLPVGTSGAFTVNGLADGTYRVMAVRDVNRNGLLDPNEEFGMARADVTVRDGRSTPIAVRMGPPIDVLRPYITRVRALSSRRLLVQFSEPVVPAQDAMSIGVTDTLDHTTPVMAMVQAPGAKDRFVVLTTESMIPGNHKVHFDTTTVRDTTGNALSDTTLSHDVNVPALDDTTSLRLIAVSVRDSARNITSSTPFEIEFSDFVNRTTVSVRGTITGGTDTVPLSAEWKNDRTLVLKMSQSLKASSQYDARISLSGLQSLTGVGMPDTTIVRTFRTSDRTDPGTVNGTFRDTSLVGGPYLLRFIDDRGAVVRTLEVRSGETWVADSLPAGTYSLDVIIDTNRNGRFDHGTSDPYTPSERWIRLPATVLVRQRWTLDGIHLVI</sequence>
<dbReference type="Pfam" id="PF13205">
    <property type="entry name" value="Big_5"/>
    <property type="match status" value="2"/>
</dbReference>
<feature type="compositionally biased region" description="Polar residues" evidence="2">
    <location>
        <begin position="40"/>
        <end position="53"/>
    </location>
</feature>
<accession>A0A1M3L3R4</accession>
<dbReference type="Proteomes" id="UP000184233">
    <property type="component" value="Unassembled WGS sequence"/>
</dbReference>
<organism evidence="5 6">
    <name type="scientific">Candidatus Kapaibacterium thiocyanatum</name>
    <dbReference type="NCBI Taxonomy" id="1895771"/>
    <lineage>
        <taxon>Bacteria</taxon>
        <taxon>Pseudomonadati</taxon>
        <taxon>Candidatus Kapaibacteriota</taxon>
        <taxon>Candidatus Kapaibacteriia</taxon>
        <taxon>Candidatus Kapaibacteriales</taxon>
        <taxon>Candidatus Kapaibacteriaceae</taxon>
        <taxon>Candidatus Kapaibacterium</taxon>
    </lineage>
</organism>
<dbReference type="AlphaFoldDB" id="A0A1M3L3R4"/>
<feature type="domain" description="SbsA Ig-like" evidence="4">
    <location>
        <begin position="35"/>
        <end position="131"/>
    </location>
</feature>
<evidence type="ECO:0000313" key="5">
    <source>
        <dbReference type="EMBL" id="OJX59991.1"/>
    </source>
</evidence>
<proteinExistence type="predicted"/>
<evidence type="ECO:0000259" key="4">
    <source>
        <dbReference type="Pfam" id="PF13205"/>
    </source>
</evidence>
<name>A0A1M3L3R4_9BACT</name>